<gene>
    <name evidence="2" type="ORF">V1477_021031</name>
</gene>
<proteinExistence type="inferred from homology"/>
<dbReference type="AlphaFoldDB" id="A0ABD2AP74"/>
<comment type="similarity">
    <text evidence="1">Belongs to the short-chain dehydrogenases/reductases (SDR) family.</text>
</comment>
<sequence>MFCRETSDKKLNIIPRKKQWGFKDKMSLLHTIRSMLNFILHFLIDIIRNILRIFILLKYQMKDVSGKIAFVTGAGGELGRSLALGLANLGVIVVIWDINQKDFPTTKYLCYEFDGFGIEKTMKLLVVFATVVCDLCNREDIYKTAALLRKEVGKVTILINNAGVINIRKFWKTPDNLLTRTMNVNIMSHFWTVKAFLPGMIESNKGHILGSHRVASGHIGFPNSVEYCTLKYAVVGFNEALQMELMYLYLLLKIPVDGYERYNINTTVVCPYFIHSTGISIDGYSRFLPTLSPKEVAEKIITSLQCNKKDVSLTYAPIEKSSINGIKTNITMKIQDDGAKHQ</sequence>
<dbReference type="PRINTS" id="PR00080">
    <property type="entry name" value="SDRFAMILY"/>
</dbReference>
<evidence type="ECO:0000313" key="3">
    <source>
        <dbReference type="Proteomes" id="UP001607303"/>
    </source>
</evidence>
<dbReference type="Proteomes" id="UP001607303">
    <property type="component" value="Unassembled WGS sequence"/>
</dbReference>
<dbReference type="Gene3D" id="3.40.50.720">
    <property type="entry name" value="NAD(P)-binding Rossmann-like Domain"/>
    <property type="match status" value="1"/>
</dbReference>
<accession>A0ABD2AP74</accession>
<keyword evidence="3" id="KW-1185">Reference proteome</keyword>
<dbReference type="EMBL" id="JAYRBN010000116">
    <property type="protein sequence ID" value="KAL2722211.1"/>
    <property type="molecule type" value="Genomic_DNA"/>
</dbReference>
<comment type="caution">
    <text evidence="2">The sequence shown here is derived from an EMBL/GenBank/DDBJ whole genome shotgun (WGS) entry which is preliminary data.</text>
</comment>
<dbReference type="PANTHER" id="PTHR24322:SF748">
    <property type="entry name" value="FI23927P1-RELATED"/>
    <property type="match status" value="1"/>
</dbReference>
<organism evidence="2 3">
    <name type="scientific">Vespula maculifrons</name>
    <name type="common">Eastern yellow jacket</name>
    <name type="synonym">Wasp</name>
    <dbReference type="NCBI Taxonomy" id="7453"/>
    <lineage>
        <taxon>Eukaryota</taxon>
        <taxon>Metazoa</taxon>
        <taxon>Ecdysozoa</taxon>
        <taxon>Arthropoda</taxon>
        <taxon>Hexapoda</taxon>
        <taxon>Insecta</taxon>
        <taxon>Pterygota</taxon>
        <taxon>Neoptera</taxon>
        <taxon>Endopterygota</taxon>
        <taxon>Hymenoptera</taxon>
        <taxon>Apocrita</taxon>
        <taxon>Aculeata</taxon>
        <taxon>Vespoidea</taxon>
        <taxon>Vespidae</taxon>
        <taxon>Vespinae</taxon>
        <taxon>Vespula</taxon>
    </lineage>
</organism>
<dbReference type="Pfam" id="PF00106">
    <property type="entry name" value="adh_short"/>
    <property type="match status" value="1"/>
</dbReference>
<reference evidence="2 3" key="1">
    <citation type="journal article" date="2024" name="Ann. Entomol. Soc. Am.">
        <title>Genomic analyses of the southern and eastern yellowjacket wasps (Hymenoptera: Vespidae) reveal evolutionary signatures of social life.</title>
        <authorList>
            <person name="Catto M.A."/>
            <person name="Caine P.B."/>
            <person name="Orr S.E."/>
            <person name="Hunt B.G."/>
            <person name="Goodisman M.A.D."/>
        </authorList>
    </citation>
    <scope>NUCLEOTIDE SEQUENCE [LARGE SCALE GENOMIC DNA]</scope>
    <source>
        <strain evidence="2">232</strain>
        <tissue evidence="2">Head and thorax</tissue>
    </source>
</reference>
<dbReference type="InterPro" id="IPR002347">
    <property type="entry name" value="SDR_fam"/>
</dbReference>
<evidence type="ECO:0000256" key="1">
    <source>
        <dbReference type="RuleBase" id="RU000363"/>
    </source>
</evidence>
<dbReference type="PANTHER" id="PTHR24322">
    <property type="entry name" value="PKSB"/>
    <property type="match status" value="1"/>
</dbReference>
<name>A0ABD2AP74_VESMC</name>
<dbReference type="InterPro" id="IPR036291">
    <property type="entry name" value="NAD(P)-bd_dom_sf"/>
</dbReference>
<evidence type="ECO:0000313" key="2">
    <source>
        <dbReference type="EMBL" id="KAL2722211.1"/>
    </source>
</evidence>
<dbReference type="PRINTS" id="PR00081">
    <property type="entry name" value="GDHRDH"/>
</dbReference>
<dbReference type="SUPFAM" id="SSF51735">
    <property type="entry name" value="NAD(P)-binding Rossmann-fold domains"/>
    <property type="match status" value="1"/>
</dbReference>
<protein>
    <submittedName>
        <fullName evidence="2">Short-chain dehydrogenase/reductase family 16C member 6 isoform X1</fullName>
    </submittedName>
</protein>